<dbReference type="RefSeq" id="XP_009018557.1">
    <property type="nucleotide sequence ID" value="XM_009020309.1"/>
</dbReference>
<organism evidence="13 14">
    <name type="scientific">Helobdella robusta</name>
    <name type="common">Californian leech</name>
    <dbReference type="NCBI Taxonomy" id="6412"/>
    <lineage>
        <taxon>Eukaryota</taxon>
        <taxon>Metazoa</taxon>
        <taxon>Spiralia</taxon>
        <taxon>Lophotrochozoa</taxon>
        <taxon>Annelida</taxon>
        <taxon>Clitellata</taxon>
        <taxon>Hirudinea</taxon>
        <taxon>Rhynchobdellida</taxon>
        <taxon>Glossiphoniidae</taxon>
        <taxon>Helobdella</taxon>
    </lineage>
</organism>
<evidence type="ECO:0000256" key="3">
    <source>
        <dbReference type="ARBA" id="ARBA00010718"/>
    </source>
</evidence>
<keyword evidence="14" id="KW-1185">Reference proteome</keyword>
<evidence type="ECO:0000256" key="7">
    <source>
        <dbReference type="ARBA" id="ARBA00022833"/>
    </source>
</evidence>
<dbReference type="EnsemblMetazoa" id="HelroT173706">
    <property type="protein sequence ID" value="HelroP173706"/>
    <property type="gene ID" value="HelroG173706"/>
</dbReference>
<dbReference type="InterPro" id="IPR001148">
    <property type="entry name" value="CA_dom"/>
</dbReference>
<dbReference type="EMBL" id="AMQM01004683">
    <property type="status" value="NOT_ANNOTATED_CDS"/>
    <property type="molecule type" value="Genomic_DNA"/>
</dbReference>
<evidence type="ECO:0000256" key="4">
    <source>
        <dbReference type="ARBA" id="ARBA00012925"/>
    </source>
</evidence>
<comment type="cofactor">
    <cofactor evidence="1">
        <name>Zn(2+)</name>
        <dbReference type="ChEBI" id="CHEBI:29105"/>
    </cofactor>
</comment>
<feature type="domain" description="Alpha-carbonic anhydrase" evidence="11">
    <location>
        <begin position="1"/>
        <end position="194"/>
    </location>
</feature>
<dbReference type="InterPro" id="IPR023561">
    <property type="entry name" value="Carbonic_anhydrase_a-class"/>
</dbReference>
<dbReference type="Pfam" id="PF00194">
    <property type="entry name" value="Carb_anhydrase"/>
    <property type="match status" value="1"/>
</dbReference>
<dbReference type="InterPro" id="IPR036398">
    <property type="entry name" value="CA_dom_sf"/>
</dbReference>
<dbReference type="PANTHER" id="PTHR18952:SF141">
    <property type="entry name" value="CARBONIC ANHYDRASE"/>
    <property type="match status" value="1"/>
</dbReference>
<evidence type="ECO:0000313" key="14">
    <source>
        <dbReference type="Proteomes" id="UP000015101"/>
    </source>
</evidence>
<dbReference type="InParanoid" id="T1F752"/>
<dbReference type="GeneID" id="20204651"/>
<dbReference type="STRING" id="6412.T1F752"/>
<comment type="subcellular location">
    <subcellularLocation>
        <location evidence="2">Secreted</location>
        <location evidence="2">Extracellular space</location>
        <location evidence="2">Extracellular matrix</location>
    </subcellularLocation>
</comment>
<name>T1F752_HELRO</name>
<reference evidence="13" key="3">
    <citation type="submission" date="2015-06" db="UniProtKB">
        <authorList>
            <consortium name="EnsemblMetazoa"/>
        </authorList>
    </citation>
    <scope>IDENTIFICATION</scope>
</reference>
<dbReference type="Gene3D" id="3.10.200.10">
    <property type="entry name" value="Alpha carbonic anhydrase"/>
    <property type="match status" value="1"/>
</dbReference>
<dbReference type="GO" id="GO:0004089">
    <property type="term" value="F:carbonate dehydratase activity"/>
    <property type="evidence" value="ECO:0000318"/>
    <property type="project" value="GO_Central"/>
</dbReference>
<sequence length="194" mass="22437">MKVAYIVVLALTVVQYINGQFEPKGNSPAYGAELYQFEFKWLSEHAIEGKHSDFQITMIYSTDSSDPLTEIIVVVLADLHVEIIWGNILKIGEANSEIEKFIEFLPYMKPIHADTVYVFDLQYTPSKLFPANREFFQYVGSGTIPQCREPTDTRVYKHPITISQEQLNKFKNLMEKSSRELQPRNGREIYHVQP</sequence>
<dbReference type="PROSITE" id="PS51144">
    <property type="entry name" value="ALPHA_CA_2"/>
    <property type="match status" value="1"/>
</dbReference>
<dbReference type="AlphaFoldDB" id="T1F752"/>
<dbReference type="EC" id="4.2.1.1" evidence="4"/>
<evidence type="ECO:0000256" key="6">
    <source>
        <dbReference type="ARBA" id="ARBA00022723"/>
    </source>
</evidence>
<reference evidence="12 14" key="2">
    <citation type="journal article" date="2013" name="Nature">
        <title>Insights into bilaterian evolution from three spiralian genomes.</title>
        <authorList>
            <person name="Simakov O."/>
            <person name="Marletaz F."/>
            <person name="Cho S.J."/>
            <person name="Edsinger-Gonzales E."/>
            <person name="Havlak P."/>
            <person name="Hellsten U."/>
            <person name="Kuo D.H."/>
            <person name="Larsson T."/>
            <person name="Lv J."/>
            <person name="Arendt D."/>
            <person name="Savage R."/>
            <person name="Osoegawa K."/>
            <person name="de Jong P."/>
            <person name="Grimwood J."/>
            <person name="Chapman J.A."/>
            <person name="Shapiro H."/>
            <person name="Aerts A."/>
            <person name="Otillar R.P."/>
            <person name="Terry A.Y."/>
            <person name="Boore J.L."/>
            <person name="Grigoriev I.V."/>
            <person name="Lindberg D.R."/>
            <person name="Seaver E.C."/>
            <person name="Weisblat D.A."/>
            <person name="Putnam N.H."/>
            <person name="Rokhsar D.S."/>
        </authorList>
    </citation>
    <scope>NUCLEOTIDE SEQUENCE</scope>
</reference>
<comment type="catalytic activity">
    <reaction evidence="9">
        <text>hydrogencarbonate + H(+) = CO2 + H2O</text>
        <dbReference type="Rhea" id="RHEA:10748"/>
        <dbReference type="ChEBI" id="CHEBI:15377"/>
        <dbReference type="ChEBI" id="CHEBI:15378"/>
        <dbReference type="ChEBI" id="CHEBI:16526"/>
        <dbReference type="ChEBI" id="CHEBI:17544"/>
        <dbReference type="EC" id="4.2.1.1"/>
    </reaction>
</comment>
<evidence type="ECO:0000256" key="10">
    <source>
        <dbReference type="SAM" id="SignalP"/>
    </source>
</evidence>
<dbReference type="GO" id="GO:0008270">
    <property type="term" value="F:zinc ion binding"/>
    <property type="evidence" value="ECO:0007669"/>
    <property type="project" value="InterPro"/>
</dbReference>
<comment type="similarity">
    <text evidence="3">Belongs to the alpha-carbonic anhydrase family.</text>
</comment>
<proteinExistence type="inferred from homology"/>
<dbReference type="PANTHER" id="PTHR18952">
    <property type="entry name" value="CARBONIC ANHYDRASE"/>
    <property type="match status" value="1"/>
</dbReference>
<keyword evidence="5" id="KW-0272">Extracellular matrix</keyword>
<keyword evidence="8" id="KW-0456">Lyase</keyword>
<keyword evidence="5" id="KW-0964">Secreted</keyword>
<keyword evidence="10" id="KW-0732">Signal</keyword>
<evidence type="ECO:0000313" key="13">
    <source>
        <dbReference type="EnsemblMetazoa" id="HelroP173706"/>
    </source>
</evidence>
<gene>
    <name evidence="13" type="primary">20204651</name>
    <name evidence="12" type="ORF">HELRODRAFT_173706</name>
</gene>
<dbReference type="SUPFAM" id="SSF51069">
    <property type="entry name" value="Carbonic anhydrase"/>
    <property type="match status" value="1"/>
</dbReference>
<dbReference type="CTD" id="20204651"/>
<evidence type="ECO:0000259" key="11">
    <source>
        <dbReference type="PROSITE" id="PS51144"/>
    </source>
</evidence>
<keyword evidence="6" id="KW-0479">Metal-binding</keyword>
<dbReference type="KEGG" id="hro:HELRODRAFT_173706"/>
<evidence type="ECO:0000256" key="9">
    <source>
        <dbReference type="ARBA" id="ARBA00048348"/>
    </source>
</evidence>
<dbReference type="SMART" id="SM01057">
    <property type="entry name" value="Carb_anhydrase"/>
    <property type="match status" value="1"/>
</dbReference>
<dbReference type="GO" id="GO:0005737">
    <property type="term" value="C:cytoplasm"/>
    <property type="evidence" value="ECO:0000318"/>
    <property type="project" value="GO_Central"/>
</dbReference>
<evidence type="ECO:0000256" key="1">
    <source>
        <dbReference type="ARBA" id="ARBA00001947"/>
    </source>
</evidence>
<protein>
    <recommendedName>
        <fullName evidence="4">carbonic anhydrase</fullName>
        <ecNumber evidence="4">4.2.1.1</ecNumber>
    </recommendedName>
</protein>
<dbReference type="OrthoDB" id="429145at2759"/>
<feature type="signal peptide" evidence="10">
    <location>
        <begin position="1"/>
        <end position="19"/>
    </location>
</feature>
<dbReference type="eggNOG" id="KOG0382">
    <property type="taxonomic scope" value="Eukaryota"/>
</dbReference>
<evidence type="ECO:0000256" key="5">
    <source>
        <dbReference type="ARBA" id="ARBA00022530"/>
    </source>
</evidence>
<dbReference type="HOGENOM" id="CLU_1278869_0_0_1"/>
<dbReference type="Proteomes" id="UP000015101">
    <property type="component" value="Unassembled WGS sequence"/>
</dbReference>
<feature type="chain" id="PRO_5010980335" description="carbonic anhydrase" evidence="10">
    <location>
        <begin position="20"/>
        <end position="194"/>
    </location>
</feature>
<evidence type="ECO:0000256" key="2">
    <source>
        <dbReference type="ARBA" id="ARBA00004498"/>
    </source>
</evidence>
<evidence type="ECO:0000313" key="12">
    <source>
        <dbReference type="EMBL" id="ESO03409.1"/>
    </source>
</evidence>
<dbReference type="EMBL" id="KB096633">
    <property type="protein sequence ID" value="ESO03409.1"/>
    <property type="molecule type" value="Genomic_DNA"/>
</dbReference>
<keyword evidence="7" id="KW-0862">Zinc</keyword>
<reference evidence="14" key="1">
    <citation type="submission" date="2012-12" db="EMBL/GenBank/DDBJ databases">
        <authorList>
            <person name="Hellsten U."/>
            <person name="Grimwood J."/>
            <person name="Chapman J.A."/>
            <person name="Shapiro H."/>
            <person name="Aerts A."/>
            <person name="Otillar R.P."/>
            <person name="Terry A.Y."/>
            <person name="Boore J.L."/>
            <person name="Simakov O."/>
            <person name="Marletaz F."/>
            <person name="Cho S.-J."/>
            <person name="Edsinger-Gonzales E."/>
            <person name="Havlak P."/>
            <person name="Kuo D.-H."/>
            <person name="Larsson T."/>
            <person name="Lv J."/>
            <person name="Arendt D."/>
            <person name="Savage R."/>
            <person name="Osoegawa K."/>
            <person name="de Jong P."/>
            <person name="Lindberg D.R."/>
            <person name="Seaver E.C."/>
            <person name="Weisblat D.A."/>
            <person name="Putnam N.H."/>
            <person name="Grigoriev I.V."/>
            <person name="Rokhsar D.S."/>
        </authorList>
    </citation>
    <scope>NUCLEOTIDE SEQUENCE</scope>
</reference>
<evidence type="ECO:0000256" key="8">
    <source>
        <dbReference type="ARBA" id="ARBA00023239"/>
    </source>
</evidence>
<accession>T1F752</accession>